<accession>A0AAE1PM28</accession>
<organism evidence="1 2">
    <name type="scientific">Petrolisthes manimaculis</name>
    <dbReference type="NCBI Taxonomy" id="1843537"/>
    <lineage>
        <taxon>Eukaryota</taxon>
        <taxon>Metazoa</taxon>
        <taxon>Ecdysozoa</taxon>
        <taxon>Arthropoda</taxon>
        <taxon>Crustacea</taxon>
        <taxon>Multicrustacea</taxon>
        <taxon>Malacostraca</taxon>
        <taxon>Eumalacostraca</taxon>
        <taxon>Eucarida</taxon>
        <taxon>Decapoda</taxon>
        <taxon>Pleocyemata</taxon>
        <taxon>Anomura</taxon>
        <taxon>Galatheoidea</taxon>
        <taxon>Porcellanidae</taxon>
        <taxon>Petrolisthes</taxon>
    </lineage>
</organism>
<reference evidence="1" key="1">
    <citation type="submission" date="2023-11" db="EMBL/GenBank/DDBJ databases">
        <title>Genome assemblies of two species of porcelain crab, Petrolisthes cinctipes and Petrolisthes manimaculis (Anomura: Porcellanidae).</title>
        <authorList>
            <person name="Angst P."/>
        </authorList>
    </citation>
    <scope>NUCLEOTIDE SEQUENCE</scope>
    <source>
        <strain evidence="1">PB745_02</strain>
        <tissue evidence="1">Gill</tissue>
    </source>
</reference>
<evidence type="ECO:0008006" key="3">
    <source>
        <dbReference type="Google" id="ProtNLM"/>
    </source>
</evidence>
<dbReference type="EMBL" id="JAWZYT010001551">
    <property type="protein sequence ID" value="KAK4311145.1"/>
    <property type="molecule type" value="Genomic_DNA"/>
</dbReference>
<evidence type="ECO:0000313" key="2">
    <source>
        <dbReference type="Proteomes" id="UP001292094"/>
    </source>
</evidence>
<evidence type="ECO:0000313" key="1">
    <source>
        <dbReference type="EMBL" id="KAK4311145.1"/>
    </source>
</evidence>
<dbReference type="Proteomes" id="UP001292094">
    <property type="component" value="Unassembled WGS sequence"/>
</dbReference>
<dbReference type="AlphaFoldDB" id="A0AAE1PM28"/>
<protein>
    <recommendedName>
        <fullName evidence="3">Reverse transcriptase domain-containing protein</fullName>
    </recommendedName>
</protein>
<proteinExistence type="predicted"/>
<name>A0AAE1PM28_9EUCA</name>
<comment type="caution">
    <text evidence="1">The sequence shown here is derived from an EMBL/GenBank/DDBJ whole genome shotgun (WGS) entry which is preliminary data.</text>
</comment>
<gene>
    <name evidence="1" type="ORF">Pmani_017347</name>
</gene>
<keyword evidence="2" id="KW-1185">Reference proteome</keyword>
<sequence length="293" mass="31852">MRATPAWAPLLLPNVAITHTSPICVKIAHAQADELQVWLCQDCLNVTALAQAVDDNQEPTKPAPGNIVEDLTDLKASTPLHIPRRDCHPVATDLAAHIHSAIQEPTVATCNSVITPDDEVFTALCAKHPAALPDKLLPHIKENHLSLTLMVKEVQATINAMPPGSAAGLDGVRPMHLQQLTSKKIVEAGRHLILALTVLYNCAAFTTTHDGHHEHIIVKLDIANAFNSGSRKAVLEEVIRRFPTAMPLVSQAYSQPILFQLDRDCFWSQRGIQQGDPMGSLVLALAMILLSRP</sequence>